<dbReference type="EMBL" id="CP102514">
    <property type="protein sequence ID" value="UUY51348.1"/>
    <property type="molecule type" value="Genomic_DNA"/>
</dbReference>
<dbReference type="SUPFAM" id="SSF140490">
    <property type="entry name" value="Nqo1C-terminal domain-like"/>
    <property type="match status" value="1"/>
</dbReference>
<evidence type="ECO:0000313" key="9">
    <source>
        <dbReference type="EMBL" id="UUY51348.1"/>
    </source>
</evidence>
<dbReference type="SUPFAM" id="SSF142019">
    <property type="entry name" value="Nqo1 FMN-binding domain-like"/>
    <property type="match status" value="1"/>
</dbReference>
<reference evidence="9" key="1">
    <citation type="submission" date="2022-08" db="EMBL/GenBank/DDBJ databases">
        <authorList>
            <person name="Tian L."/>
        </authorList>
    </citation>
    <scope>NUCLEOTIDE SEQUENCE</scope>
    <source>
        <strain evidence="9">CM253</strain>
    </source>
</reference>
<dbReference type="Pfam" id="PF10589">
    <property type="entry name" value="NADH_4Fe-4S"/>
    <property type="match status" value="1"/>
</dbReference>
<keyword evidence="3" id="KW-0479">Metal-binding</keyword>
<keyword evidence="5" id="KW-0411">Iron-sulfur</keyword>
<dbReference type="GeneID" id="95578043"/>
<feature type="compositionally biased region" description="Pro residues" evidence="6">
    <location>
        <begin position="437"/>
        <end position="467"/>
    </location>
</feature>
<evidence type="ECO:0000256" key="3">
    <source>
        <dbReference type="ARBA" id="ARBA00022723"/>
    </source>
</evidence>
<evidence type="ECO:0000313" key="10">
    <source>
        <dbReference type="Proteomes" id="UP001057738"/>
    </source>
</evidence>
<proteinExistence type="inferred from homology"/>
<protein>
    <submittedName>
        <fullName evidence="9">Fe-S-binding domain-containing protein</fullName>
    </submittedName>
</protein>
<dbReference type="Proteomes" id="UP001057738">
    <property type="component" value="Chromosome"/>
</dbReference>
<feature type="domain" description="NADH-ubiquinone oxidoreductase 51kDa subunit FMN-binding" evidence="7">
    <location>
        <begin position="52"/>
        <end position="214"/>
    </location>
</feature>
<organism evidence="9 10">
    <name type="scientific">Streptomyces yangpuensis</name>
    <dbReference type="NCBI Taxonomy" id="1648182"/>
    <lineage>
        <taxon>Bacteria</taxon>
        <taxon>Bacillati</taxon>
        <taxon>Actinomycetota</taxon>
        <taxon>Actinomycetes</taxon>
        <taxon>Kitasatosporales</taxon>
        <taxon>Streptomycetaceae</taxon>
        <taxon>Streptomyces</taxon>
    </lineage>
</organism>
<dbReference type="Gene3D" id="3.40.50.11540">
    <property type="entry name" value="NADH-ubiquinone oxidoreductase 51kDa subunit"/>
    <property type="match status" value="1"/>
</dbReference>
<dbReference type="Pfam" id="PF01512">
    <property type="entry name" value="Complex1_51K"/>
    <property type="match status" value="1"/>
</dbReference>
<feature type="region of interest" description="Disordered" evidence="6">
    <location>
        <begin position="75"/>
        <end position="94"/>
    </location>
</feature>
<dbReference type="InterPro" id="IPR019575">
    <property type="entry name" value="Nuop51_4Fe4S-bd"/>
</dbReference>
<dbReference type="PANTHER" id="PTHR43578">
    <property type="entry name" value="NADH-QUINONE OXIDOREDUCTASE SUBUNIT F"/>
    <property type="match status" value="1"/>
</dbReference>
<dbReference type="PANTHER" id="PTHR43578:SF3">
    <property type="entry name" value="NADH-QUINONE OXIDOREDUCTASE SUBUNIT F"/>
    <property type="match status" value="1"/>
</dbReference>
<evidence type="ECO:0000259" key="8">
    <source>
        <dbReference type="Pfam" id="PF10589"/>
    </source>
</evidence>
<comment type="similarity">
    <text evidence="1">Belongs to the complex I 51 kDa subunit family.</text>
</comment>
<evidence type="ECO:0000259" key="7">
    <source>
        <dbReference type="Pfam" id="PF01512"/>
    </source>
</evidence>
<evidence type="ECO:0000256" key="5">
    <source>
        <dbReference type="ARBA" id="ARBA00023014"/>
    </source>
</evidence>
<dbReference type="RefSeq" id="WP_257857438.1">
    <property type="nucleotide sequence ID" value="NZ_CP102514.1"/>
</dbReference>
<accession>A0ABY5Q6T2</accession>
<dbReference type="InterPro" id="IPR037207">
    <property type="entry name" value="Nuop51_4Fe4S-bd_sf"/>
</dbReference>
<gene>
    <name evidence="9" type="ORF">NRK68_31435</name>
</gene>
<evidence type="ECO:0000256" key="4">
    <source>
        <dbReference type="ARBA" id="ARBA00023004"/>
    </source>
</evidence>
<evidence type="ECO:0000256" key="1">
    <source>
        <dbReference type="ARBA" id="ARBA00007523"/>
    </source>
</evidence>
<sequence>MTTTTIRLPAAQPPGTVLGTAPDSAESADAYRTAGGYAGSTGPGELLAHLAASGLRGRGGAGFPAAVKLRSVRDRGNHGEHGGHGLRPVVVANGEEGEPGSVKDRWLLRARPHLVLDGLTRAAEVTGAVRGFVYLSDPVAGESVRRALAEHPPPLPVEVVETGHTYVAGEETAVVRRIDGGPALPAAKPPRPFERGVGGAPTLICNVETLARIALTATRPDLRHDIARGTLVTLSGGPAAGAVLTEVPYGIPLRSLASRHGIHGAAGALMGGLFGGLVGAGALDLPLEPVELTAAGTALGCGAIRFLTPGTCPVATAADAAAHLAAESARQCGVCVSGTAAIGDALCALAGATASPDTADRLDRWSRGLPGRGACGLLDAAAGIAGSLLRAFPRQVRFHLAAPCPVCAADVPGEGRRRLTVAVPEVAVPATTASPAPLGPGPTAPLSVPHPSPSASPSAPPAAPPPAALKGTP</sequence>
<feature type="region of interest" description="Disordered" evidence="6">
    <location>
        <begin position="430"/>
        <end position="473"/>
    </location>
</feature>
<feature type="domain" description="NADH-ubiquinone oxidoreductase 51kDa subunit iron-sulphur binding" evidence="8">
    <location>
        <begin position="317"/>
        <end position="397"/>
    </location>
</feature>
<dbReference type="SUPFAM" id="SSF142984">
    <property type="entry name" value="Nqo1 middle domain-like"/>
    <property type="match status" value="1"/>
</dbReference>
<keyword evidence="2" id="KW-0004">4Fe-4S</keyword>
<evidence type="ECO:0000256" key="6">
    <source>
        <dbReference type="SAM" id="MobiDB-lite"/>
    </source>
</evidence>
<dbReference type="Gene3D" id="1.20.1440.230">
    <property type="entry name" value="NADH-ubiquinone oxidoreductase 51kDa subunit, iron-sulphur binding domain"/>
    <property type="match status" value="1"/>
</dbReference>
<name>A0ABY5Q6T2_9ACTN</name>
<keyword evidence="4" id="KW-0408">Iron</keyword>
<feature type="region of interest" description="Disordered" evidence="6">
    <location>
        <begin position="1"/>
        <end position="24"/>
    </location>
</feature>
<dbReference type="Gene3D" id="3.10.20.600">
    <property type="match status" value="1"/>
</dbReference>
<dbReference type="InterPro" id="IPR037225">
    <property type="entry name" value="Nuo51_FMN-bd_sf"/>
</dbReference>
<dbReference type="InterPro" id="IPR011538">
    <property type="entry name" value="Nuo51_FMN-bd"/>
</dbReference>
<keyword evidence="10" id="KW-1185">Reference proteome</keyword>
<evidence type="ECO:0000256" key="2">
    <source>
        <dbReference type="ARBA" id="ARBA00022485"/>
    </source>
</evidence>